<reference evidence="1" key="1">
    <citation type="submission" date="2014-09" db="EMBL/GenBank/DDBJ databases">
        <authorList>
            <person name="Magalhaes I.L.F."/>
            <person name="Oliveira U."/>
            <person name="Santos F.R."/>
            <person name="Vidigal T.H.D.A."/>
            <person name="Brescovit A.D."/>
            <person name="Santos A.J."/>
        </authorList>
    </citation>
    <scope>NUCLEOTIDE SEQUENCE</scope>
    <source>
        <tissue evidence="1">Shoot tissue taken approximately 20 cm above the soil surface</tissue>
    </source>
</reference>
<dbReference type="EMBL" id="GBRH01219242">
    <property type="protein sequence ID" value="JAD78653.1"/>
    <property type="molecule type" value="Transcribed_RNA"/>
</dbReference>
<protein>
    <submittedName>
        <fullName evidence="1">Uncharacterized protein</fullName>
    </submittedName>
</protein>
<sequence>MFDYPRMKFIIHPICPPPNELCSYLSCESKRPMWRTHCALPLRVLTCHSSIYMGSRIS</sequence>
<reference evidence="1" key="2">
    <citation type="journal article" date="2015" name="Data Brief">
        <title>Shoot transcriptome of the giant reed, Arundo donax.</title>
        <authorList>
            <person name="Barrero R.A."/>
            <person name="Guerrero F.D."/>
            <person name="Moolhuijzen P."/>
            <person name="Goolsby J.A."/>
            <person name="Tidwell J."/>
            <person name="Bellgard S.E."/>
            <person name="Bellgard M.I."/>
        </authorList>
    </citation>
    <scope>NUCLEOTIDE SEQUENCE</scope>
    <source>
        <tissue evidence="1">Shoot tissue taken approximately 20 cm above the soil surface</tissue>
    </source>
</reference>
<accession>A0A0A9CW62</accession>
<name>A0A0A9CW62_ARUDO</name>
<organism evidence="1">
    <name type="scientific">Arundo donax</name>
    <name type="common">Giant reed</name>
    <name type="synonym">Donax arundinaceus</name>
    <dbReference type="NCBI Taxonomy" id="35708"/>
    <lineage>
        <taxon>Eukaryota</taxon>
        <taxon>Viridiplantae</taxon>
        <taxon>Streptophyta</taxon>
        <taxon>Embryophyta</taxon>
        <taxon>Tracheophyta</taxon>
        <taxon>Spermatophyta</taxon>
        <taxon>Magnoliopsida</taxon>
        <taxon>Liliopsida</taxon>
        <taxon>Poales</taxon>
        <taxon>Poaceae</taxon>
        <taxon>PACMAD clade</taxon>
        <taxon>Arundinoideae</taxon>
        <taxon>Arundineae</taxon>
        <taxon>Arundo</taxon>
    </lineage>
</organism>
<proteinExistence type="predicted"/>
<evidence type="ECO:0000313" key="1">
    <source>
        <dbReference type="EMBL" id="JAD78653.1"/>
    </source>
</evidence>
<dbReference type="AlphaFoldDB" id="A0A0A9CW62"/>